<feature type="compositionally biased region" description="Low complexity" evidence="1">
    <location>
        <begin position="209"/>
        <end position="219"/>
    </location>
</feature>
<feature type="compositionally biased region" description="Basic and acidic residues" evidence="1">
    <location>
        <begin position="103"/>
        <end position="114"/>
    </location>
</feature>
<feature type="compositionally biased region" description="Polar residues" evidence="1">
    <location>
        <begin position="314"/>
        <end position="332"/>
    </location>
</feature>
<feature type="compositionally biased region" description="Pro residues" evidence="1">
    <location>
        <begin position="355"/>
        <end position="366"/>
    </location>
</feature>
<feature type="compositionally biased region" description="Basic and acidic residues" evidence="1">
    <location>
        <begin position="17"/>
        <end position="36"/>
    </location>
</feature>
<proteinExistence type="predicted"/>
<feature type="compositionally biased region" description="Polar residues" evidence="1">
    <location>
        <begin position="166"/>
        <end position="176"/>
    </location>
</feature>
<feature type="region of interest" description="Disordered" evidence="1">
    <location>
        <begin position="1"/>
        <end position="114"/>
    </location>
</feature>
<dbReference type="EMBL" id="OZ037947">
    <property type="protein sequence ID" value="CAL1707059.1"/>
    <property type="molecule type" value="Genomic_DNA"/>
</dbReference>
<protein>
    <submittedName>
        <fullName evidence="2">Uncharacterized protein</fullName>
    </submittedName>
</protein>
<feature type="compositionally biased region" description="Low complexity" evidence="1">
    <location>
        <begin position="177"/>
        <end position="186"/>
    </location>
</feature>
<evidence type="ECO:0000313" key="2">
    <source>
        <dbReference type="EMBL" id="CAL1707059.1"/>
    </source>
</evidence>
<feature type="compositionally biased region" description="Polar residues" evidence="1">
    <location>
        <begin position="197"/>
        <end position="207"/>
    </location>
</feature>
<gene>
    <name evidence="2" type="ORF">GFSPODELE1_LOCUS6175</name>
</gene>
<keyword evidence="3" id="KW-1185">Reference proteome</keyword>
<accession>A0ABP1DIJ2</accession>
<organism evidence="2 3">
    <name type="scientific">Somion occarium</name>
    <dbReference type="NCBI Taxonomy" id="3059160"/>
    <lineage>
        <taxon>Eukaryota</taxon>
        <taxon>Fungi</taxon>
        <taxon>Dikarya</taxon>
        <taxon>Basidiomycota</taxon>
        <taxon>Agaricomycotina</taxon>
        <taxon>Agaricomycetes</taxon>
        <taxon>Polyporales</taxon>
        <taxon>Cerrenaceae</taxon>
        <taxon>Somion</taxon>
    </lineage>
</organism>
<feature type="compositionally biased region" description="Basic and acidic residues" evidence="1">
    <location>
        <begin position="282"/>
        <end position="292"/>
    </location>
</feature>
<reference evidence="3" key="1">
    <citation type="submission" date="2024-04" db="EMBL/GenBank/DDBJ databases">
        <authorList>
            <person name="Shaw F."/>
            <person name="Minotto A."/>
        </authorList>
    </citation>
    <scope>NUCLEOTIDE SEQUENCE [LARGE SCALE GENOMIC DNA]</scope>
</reference>
<feature type="compositionally biased region" description="Basic and acidic residues" evidence="1">
    <location>
        <begin position="55"/>
        <end position="82"/>
    </location>
</feature>
<name>A0ABP1DIJ2_9APHY</name>
<feature type="compositionally biased region" description="Basic and acidic residues" evidence="1">
    <location>
        <begin position="387"/>
        <end position="396"/>
    </location>
</feature>
<dbReference type="Proteomes" id="UP001497453">
    <property type="component" value="Chromosome 4"/>
</dbReference>
<evidence type="ECO:0000313" key="3">
    <source>
        <dbReference type="Proteomes" id="UP001497453"/>
    </source>
</evidence>
<sequence length="503" mass="55489">MQRIRKLSNDLFGNSSQKKETSRSHKRSPSIDRIRTGPDNQVNKNAIRYPLIESLPRDRLKEEPKPLTKDDYFPGMSPEDRAAAIMTKRSQERDAKNGFSRPSQDKARADHARERNFSSAANEHGLDYVAATGPTTVRRHGAYRRTASSSNLPNPAEERPRADLFRSNTDTQAQASRPSRGIGPPRGLRPRQVIGALSSSNASSTPVAGTGSMTTTTTGTHKRSAPGNNSRSLDQVVFNVFKPVFPSFSSSKQPASKAPDKTSSGVPFPEWENPEQTAAEAARVKAKMERAKAIKATDLAAMSPLETLAKSYTELGTQSQARAQPESQNRPQARSPPRSRTHDHPPAKGFSNPFGPSPPSSPPPEVQRPVKYDSNGNPRRPSGSRVVEVDYHDLKRPPAMHQQVSRLRPTITEVENRKSIVPEVDNLLGSPLSIGPRSSRDRDSRDRKDGRERRERKERFAAKDEKPLPVLPPLMISTMPTTKPLNIPNKGLGGSSTSRNQRL</sequence>
<feature type="region of interest" description="Disordered" evidence="1">
    <location>
        <begin position="137"/>
        <end position="231"/>
    </location>
</feature>
<feature type="region of interest" description="Disordered" evidence="1">
    <location>
        <begin position="247"/>
        <end position="503"/>
    </location>
</feature>
<feature type="compositionally biased region" description="Basic and acidic residues" evidence="1">
    <location>
        <begin position="438"/>
        <end position="467"/>
    </location>
</feature>
<evidence type="ECO:0000256" key="1">
    <source>
        <dbReference type="SAM" id="MobiDB-lite"/>
    </source>
</evidence>